<dbReference type="OrthoDB" id="10255963at2759"/>
<dbReference type="STRING" id="52586.A0A0B1P928"/>
<dbReference type="InterPro" id="IPR035917">
    <property type="entry name" value="YjbQ-like_sf"/>
</dbReference>
<gene>
    <name evidence="2" type="ORF">EV44_g1999</name>
</gene>
<reference evidence="2 3" key="1">
    <citation type="journal article" date="2014" name="BMC Genomics">
        <title>Adaptive genomic structural variation in the grape powdery mildew pathogen, Erysiphe necator.</title>
        <authorList>
            <person name="Jones L."/>
            <person name="Riaz S."/>
            <person name="Morales-Cruz A."/>
            <person name="Amrine K.C."/>
            <person name="McGuire B."/>
            <person name="Gubler W.D."/>
            <person name="Walker M.A."/>
            <person name="Cantu D."/>
        </authorList>
    </citation>
    <scope>NUCLEOTIDE SEQUENCE [LARGE SCALE GENOMIC DNA]</scope>
    <source>
        <strain evidence="3">c</strain>
    </source>
</reference>
<dbReference type="InterPro" id="IPR001602">
    <property type="entry name" value="UPF0047_YjbQ-like"/>
</dbReference>
<organism evidence="2 3">
    <name type="scientific">Uncinula necator</name>
    <name type="common">Grape powdery mildew</name>
    <dbReference type="NCBI Taxonomy" id="52586"/>
    <lineage>
        <taxon>Eukaryota</taxon>
        <taxon>Fungi</taxon>
        <taxon>Dikarya</taxon>
        <taxon>Ascomycota</taxon>
        <taxon>Pezizomycotina</taxon>
        <taxon>Leotiomycetes</taxon>
        <taxon>Erysiphales</taxon>
        <taxon>Erysiphaceae</taxon>
        <taxon>Erysiphe</taxon>
    </lineage>
</organism>
<dbReference type="AlphaFoldDB" id="A0A0B1P928"/>
<dbReference type="PROSITE" id="PS01314">
    <property type="entry name" value="UPF0047"/>
    <property type="match status" value="1"/>
</dbReference>
<dbReference type="NCBIfam" id="TIGR00149">
    <property type="entry name" value="TIGR00149_YjbQ"/>
    <property type="match status" value="1"/>
</dbReference>
<sequence length="143" mass="16006">MWAQKTITLPSKSRGSYLITSIIQKEIPEVKSCKIGLLNLFIQHTSCALSLNENWDEDVRADMSDALDRIVPEDNEGGLYRHDAEGADDMPAHIKSALIGASLNIPIRDGALALGTWQGIWYLEFRAMRHQRKVVATIQGEKM</sequence>
<dbReference type="Pfam" id="PF01894">
    <property type="entry name" value="YjbQ"/>
    <property type="match status" value="1"/>
</dbReference>
<accession>A0A0B1P928</accession>
<dbReference type="HOGENOM" id="CLU_096980_0_2_1"/>
<comment type="caution">
    <text evidence="2">The sequence shown here is derived from an EMBL/GenBank/DDBJ whole genome shotgun (WGS) entry which is preliminary data.</text>
</comment>
<dbReference type="PANTHER" id="PTHR30615:SF8">
    <property type="entry name" value="UPF0047 PROTEIN C4A8.02C"/>
    <property type="match status" value="1"/>
</dbReference>
<dbReference type="PIRSF" id="PIRSF004681">
    <property type="entry name" value="UCP004681"/>
    <property type="match status" value="1"/>
</dbReference>
<name>A0A0B1P928_UNCNE</name>
<dbReference type="PANTHER" id="PTHR30615">
    <property type="entry name" value="UNCHARACTERIZED PROTEIN YJBQ-RELATED"/>
    <property type="match status" value="1"/>
</dbReference>
<evidence type="ECO:0000256" key="1">
    <source>
        <dbReference type="ARBA" id="ARBA00005534"/>
    </source>
</evidence>
<dbReference type="Proteomes" id="UP000030854">
    <property type="component" value="Unassembled WGS sequence"/>
</dbReference>
<dbReference type="SUPFAM" id="SSF111038">
    <property type="entry name" value="YjbQ-like"/>
    <property type="match status" value="1"/>
</dbReference>
<comment type="similarity">
    <text evidence="1">Belongs to the UPF0047 family.</text>
</comment>
<proteinExistence type="inferred from homology"/>
<protein>
    <submittedName>
        <fullName evidence="2">Putative upf0047 domain protein</fullName>
    </submittedName>
</protein>
<dbReference type="EMBL" id="JNVN01001227">
    <property type="protein sequence ID" value="KHJ33815.1"/>
    <property type="molecule type" value="Genomic_DNA"/>
</dbReference>
<dbReference type="Gene3D" id="2.60.120.460">
    <property type="entry name" value="YjbQ-like"/>
    <property type="match status" value="1"/>
</dbReference>
<evidence type="ECO:0000313" key="3">
    <source>
        <dbReference type="Proteomes" id="UP000030854"/>
    </source>
</evidence>
<evidence type="ECO:0000313" key="2">
    <source>
        <dbReference type="EMBL" id="KHJ33815.1"/>
    </source>
</evidence>
<dbReference type="OMA" id="TWQGIFF"/>
<keyword evidence="3" id="KW-1185">Reference proteome</keyword>